<keyword evidence="3" id="KW-1185">Reference proteome</keyword>
<dbReference type="Proteomes" id="UP001208041">
    <property type="component" value="Unassembled WGS sequence"/>
</dbReference>
<keyword evidence="1" id="KW-1133">Transmembrane helix</keyword>
<feature type="transmembrane region" description="Helical" evidence="1">
    <location>
        <begin position="6"/>
        <end position="24"/>
    </location>
</feature>
<proteinExistence type="predicted"/>
<dbReference type="EMBL" id="JAOYFC010000001">
    <property type="protein sequence ID" value="MCV6823732.1"/>
    <property type="molecule type" value="Genomic_DNA"/>
</dbReference>
<dbReference type="InterPro" id="IPR009935">
    <property type="entry name" value="DUF1467"/>
</dbReference>
<accession>A0AAE3IWX3</accession>
<evidence type="ECO:0000313" key="3">
    <source>
        <dbReference type="Proteomes" id="UP001208041"/>
    </source>
</evidence>
<gene>
    <name evidence="2" type="ORF">OH136_04110</name>
</gene>
<evidence type="ECO:0000256" key="1">
    <source>
        <dbReference type="SAM" id="Phobius"/>
    </source>
</evidence>
<evidence type="ECO:0000313" key="2">
    <source>
        <dbReference type="EMBL" id="MCV6823732.1"/>
    </source>
</evidence>
<dbReference type="AlphaFoldDB" id="A0AAE3IWX3"/>
<name>A0AAE3IWX3_9RHOB</name>
<comment type="caution">
    <text evidence="2">The sequence shown here is derived from an EMBL/GenBank/DDBJ whole genome shotgun (WGS) entry which is preliminary data.</text>
</comment>
<dbReference type="Pfam" id="PF07330">
    <property type="entry name" value="DUF1467"/>
    <property type="match status" value="1"/>
</dbReference>
<reference evidence="2" key="1">
    <citation type="submission" date="2022-10" db="EMBL/GenBank/DDBJ databases">
        <authorList>
            <person name="Yue Y."/>
        </authorList>
    </citation>
    <scope>NUCLEOTIDE SEQUENCE</scope>
    <source>
        <strain evidence="2">Z654</strain>
    </source>
</reference>
<dbReference type="RefSeq" id="WP_263952569.1">
    <property type="nucleotide sequence ID" value="NZ_JAOYFC010000001.1"/>
</dbReference>
<organism evidence="2 3">
    <name type="scientific">Halocynthiibacter halioticoli</name>
    <dbReference type="NCBI Taxonomy" id="2986804"/>
    <lineage>
        <taxon>Bacteria</taxon>
        <taxon>Pseudomonadati</taxon>
        <taxon>Pseudomonadota</taxon>
        <taxon>Alphaproteobacteria</taxon>
        <taxon>Rhodobacterales</taxon>
        <taxon>Paracoccaceae</taxon>
        <taxon>Halocynthiibacter</taxon>
    </lineage>
</organism>
<feature type="transmembrane region" description="Helical" evidence="1">
    <location>
        <begin position="53"/>
        <end position="73"/>
    </location>
</feature>
<protein>
    <submittedName>
        <fullName evidence="2">DUF1467 family protein</fullName>
    </submittedName>
</protein>
<keyword evidence="1" id="KW-0472">Membrane</keyword>
<keyword evidence="1" id="KW-0812">Transmembrane</keyword>
<sequence length="95" mass="10368">MAITSALVLYAVVWFMTLFVVLPIRLKSQDEAGDVTPGTPKSAPANPQLKKRALIVTLVAAVIWGILFTIIVTETITVRDFDWLNRMGPDPLSGS</sequence>